<keyword evidence="8" id="KW-0443">Lipid metabolism</keyword>
<comment type="subcellular location">
    <subcellularLocation>
        <location evidence="1">Peroxisome</location>
    </subcellularLocation>
</comment>
<evidence type="ECO:0000256" key="17">
    <source>
        <dbReference type="ARBA" id="ARBA00049108"/>
    </source>
</evidence>
<dbReference type="PANTHER" id="PTHR24317">
    <property type="entry name" value="PEROXISOMAL TRANS-2-ENOYL-COA REDUCTASE"/>
    <property type="match status" value="1"/>
</dbReference>
<keyword evidence="3" id="KW-0444">Lipid biosynthesis</keyword>
<evidence type="ECO:0000256" key="12">
    <source>
        <dbReference type="ARBA" id="ARBA00038622"/>
    </source>
</evidence>
<evidence type="ECO:0000256" key="4">
    <source>
        <dbReference type="ARBA" id="ARBA00022553"/>
    </source>
</evidence>
<comment type="pathway">
    <text evidence="2">Lipid metabolism.</text>
</comment>
<comment type="catalytic activity">
    <reaction evidence="17">
        <text>(2E)-hexenoyl-CoA + NADPH + H(+) = hexanoyl-CoA + NADP(+)</text>
        <dbReference type="Rhea" id="RHEA:44956"/>
        <dbReference type="ChEBI" id="CHEBI:15378"/>
        <dbReference type="ChEBI" id="CHEBI:57783"/>
        <dbReference type="ChEBI" id="CHEBI:58349"/>
        <dbReference type="ChEBI" id="CHEBI:62077"/>
        <dbReference type="ChEBI" id="CHEBI:62620"/>
    </reaction>
    <physiologicalReaction direction="left-to-right" evidence="17">
        <dbReference type="Rhea" id="RHEA:44957"/>
    </physiologicalReaction>
</comment>
<dbReference type="Pfam" id="PF13561">
    <property type="entry name" value="adh_short_C2"/>
    <property type="match status" value="1"/>
</dbReference>
<comment type="subunit">
    <text evidence="12">Interacts with PEX5, probably required to target it into peroxisomes.</text>
</comment>
<gene>
    <name evidence="22" type="primary">LOC101856663</name>
</gene>
<keyword evidence="9" id="KW-0576">Peroxisome</keyword>
<evidence type="ECO:0000256" key="3">
    <source>
        <dbReference type="ARBA" id="ARBA00022516"/>
    </source>
</evidence>
<dbReference type="PRINTS" id="PR00081">
    <property type="entry name" value="GDHRDH"/>
</dbReference>
<dbReference type="InterPro" id="IPR002347">
    <property type="entry name" value="SDR_fam"/>
</dbReference>
<evidence type="ECO:0000313" key="21">
    <source>
        <dbReference type="Proteomes" id="UP000694888"/>
    </source>
</evidence>
<dbReference type="GeneID" id="101856663"/>
<dbReference type="PANTHER" id="PTHR24317:SF7">
    <property type="entry name" value="PEROXISOMAL TRANS-2-ENOYL-COA REDUCTASE"/>
    <property type="match status" value="1"/>
</dbReference>
<accession>A0ABM0JR95</accession>
<protein>
    <recommendedName>
        <fullName evidence="14">Peroxisomal trans-2-enoyl-CoA reductase</fullName>
        <ecNumber evidence="13">1.3.1.38</ecNumber>
    </recommendedName>
</protein>
<evidence type="ECO:0000256" key="13">
    <source>
        <dbReference type="ARBA" id="ARBA00038849"/>
    </source>
</evidence>
<comment type="catalytic activity">
    <reaction evidence="18">
        <text>a (2E)-enoyl-CoA + NADPH + H(+) = a 2,3-saturated acyl-CoA + NADP(+)</text>
        <dbReference type="Rhea" id="RHEA:33763"/>
        <dbReference type="ChEBI" id="CHEBI:15378"/>
        <dbReference type="ChEBI" id="CHEBI:57783"/>
        <dbReference type="ChEBI" id="CHEBI:58349"/>
        <dbReference type="ChEBI" id="CHEBI:58856"/>
        <dbReference type="ChEBI" id="CHEBI:65111"/>
        <dbReference type="EC" id="1.3.1.38"/>
    </reaction>
    <physiologicalReaction direction="left-to-right" evidence="18">
        <dbReference type="Rhea" id="RHEA:33764"/>
    </physiologicalReaction>
</comment>
<evidence type="ECO:0000256" key="5">
    <source>
        <dbReference type="ARBA" id="ARBA00022832"/>
    </source>
</evidence>
<comment type="function">
    <text evidence="11">Participates in chain elongation of fatty acids. Catalyzes the reduction of trans-2-enoyl-CoAs of varying chain lengths from 6:1 to 16:1, having maximum activity with 10:1 CoA. Has no 2,4-dienoyl-CoA reductase activity.</text>
</comment>
<evidence type="ECO:0000256" key="18">
    <source>
        <dbReference type="ARBA" id="ARBA00049251"/>
    </source>
</evidence>
<evidence type="ECO:0000256" key="1">
    <source>
        <dbReference type="ARBA" id="ARBA00004275"/>
    </source>
</evidence>
<keyword evidence="5" id="KW-0276">Fatty acid metabolism</keyword>
<dbReference type="RefSeq" id="XP_005099679.3">
    <property type="nucleotide sequence ID" value="XM_005099622.3"/>
</dbReference>
<dbReference type="CDD" id="cd05369">
    <property type="entry name" value="TER_DECR_SDR_a"/>
    <property type="match status" value="1"/>
</dbReference>
<comment type="catalytic activity">
    <reaction evidence="15">
        <text>(2E)-dodecenoyl-CoA + NADPH + H(+) = dodecanoyl-CoA + NADP(+)</text>
        <dbReference type="Rhea" id="RHEA:44964"/>
        <dbReference type="ChEBI" id="CHEBI:15378"/>
        <dbReference type="ChEBI" id="CHEBI:57330"/>
        <dbReference type="ChEBI" id="CHEBI:57375"/>
        <dbReference type="ChEBI" id="CHEBI:57783"/>
        <dbReference type="ChEBI" id="CHEBI:58349"/>
    </reaction>
    <physiologicalReaction direction="left-to-right" evidence="15">
        <dbReference type="Rhea" id="RHEA:44965"/>
    </physiologicalReaction>
</comment>
<dbReference type="SUPFAM" id="SSF51735">
    <property type="entry name" value="NAD(P)-binding Rossmann-fold domains"/>
    <property type="match status" value="1"/>
</dbReference>
<evidence type="ECO:0000256" key="15">
    <source>
        <dbReference type="ARBA" id="ARBA00047570"/>
    </source>
</evidence>
<evidence type="ECO:0000256" key="14">
    <source>
        <dbReference type="ARBA" id="ARBA00041063"/>
    </source>
</evidence>
<dbReference type="InterPro" id="IPR036291">
    <property type="entry name" value="NAD(P)-bd_dom_sf"/>
</dbReference>
<comment type="catalytic activity">
    <reaction evidence="20">
        <text>(2E)-octenoyl-CoA + NADPH + H(+) = octanoyl-CoA + NADP(+)</text>
        <dbReference type="Rhea" id="RHEA:44952"/>
        <dbReference type="ChEBI" id="CHEBI:15378"/>
        <dbReference type="ChEBI" id="CHEBI:57386"/>
        <dbReference type="ChEBI" id="CHEBI:57783"/>
        <dbReference type="ChEBI" id="CHEBI:58349"/>
        <dbReference type="ChEBI" id="CHEBI:62242"/>
    </reaction>
    <physiologicalReaction direction="left-to-right" evidence="20">
        <dbReference type="Rhea" id="RHEA:44953"/>
    </physiologicalReaction>
</comment>
<keyword evidence="7" id="KW-0560">Oxidoreductase</keyword>
<dbReference type="EC" id="1.3.1.38" evidence="13"/>
<keyword evidence="6" id="KW-0521">NADP</keyword>
<keyword evidence="10" id="KW-0275">Fatty acid biosynthesis</keyword>
<name>A0ABM0JR95_APLCA</name>
<sequence>MTASVGKVVTSVFRPLLFKNKVAIITGGATGIGKAITQELLYLGCNVMIASRKVDSLEKAETELQAWLRRHGRSESQLQTVPCNIRKEQEVQNLISSTLDKFGQLDFVVNNGGGQFLSPARDISTKGWQAVIETNLTGTFLMCREAYTQWMEDNGGAVVNIIANMWNGFPFVSHTGAARSAVDNLTKSLAIEWVHSGVRINAVAPGTIYSTTASANYEYDVFAETEKLQPYRRHGSVEEVSGAVCFLLSPAARFVTGATLRVDAAQSLYNCPTLVVPEHDKMPVYTWETDVQEQSDNSHDSS</sequence>
<evidence type="ECO:0000256" key="20">
    <source>
        <dbReference type="ARBA" id="ARBA00049559"/>
    </source>
</evidence>
<evidence type="ECO:0000256" key="8">
    <source>
        <dbReference type="ARBA" id="ARBA00023098"/>
    </source>
</evidence>
<dbReference type="Gene3D" id="3.40.50.720">
    <property type="entry name" value="NAD(P)-binding Rossmann-like Domain"/>
    <property type="match status" value="1"/>
</dbReference>
<keyword evidence="4" id="KW-0597">Phosphoprotein</keyword>
<evidence type="ECO:0000256" key="2">
    <source>
        <dbReference type="ARBA" id="ARBA00005189"/>
    </source>
</evidence>
<evidence type="ECO:0000256" key="9">
    <source>
        <dbReference type="ARBA" id="ARBA00023140"/>
    </source>
</evidence>
<dbReference type="Proteomes" id="UP000694888">
    <property type="component" value="Unplaced"/>
</dbReference>
<evidence type="ECO:0000313" key="22">
    <source>
        <dbReference type="RefSeq" id="XP_005099679.3"/>
    </source>
</evidence>
<evidence type="ECO:0000256" key="16">
    <source>
        <dbReference type="ARBA" id="ARBA00048686"/>
    </source>
</evidence>
<evidence type="ECO:0000256" key="6">
    <source>
        <dbReference type="ARBA" id="ARBA00022857"/>
    </source>
</evidence>
<reference evidence="22" key="1">
    <citation type="submission" date="2025-08" db="UniProtKB">
        <authorList>
            <consortium name="RefSeq"/>
        </authorList>
    </citation>
    <scope>IDENTIFICATION</scope>
</reference>
<comment type="catalytic activity">
    <reaction evidence="19">
        <text>(2E)-decenoyl-CoA + NADPH + H(+) = decanoyl-CoA + NADP(+)</text>
        <dbReference type="Rhea" id="RHEA:44960"/>
        <dbReference type="ChEBI" id="CHEBI:15378"/>
        <dbReference type="ChEBI" id="CHEBI:57783"/>
        <dbReference type="ChEBI" id="CHEBI:58349"/>
        <dbReference type="ChEBI" id="CHEBI:61406"/>
        <dbReference type="ChEBI" id="CHEBI:61430"/>
    </reaction>
    <physiologicalReaction direction="left-to-right" evidence="19">
        <dbReference type="Rhea" id="RHEA:44961"/>
    </physiologicalReaction>
</comment>
<evidence type="ECO:0000256" key="19">
    <source>
        <dbReference type="ARBA" id="ARBA00049386"/>
    </source>
</evidence>
<proteinExistence type="predicted"/>
<dbReference type="InterPro" id="IPR052388">
    <property type="entry name" value="Peroxisomal_t2-enoyl-CoA_red"/>
</dbReference>
<organism evidence="21 22">
    <name type="scientific">Aplysia californica</name>
    <name type="common">California sea hare</name>
    <dbReference type="NCBI Taxonomy" id="6500"/>
    <lineage>
        <taxon>Eukaryota</taxon>
        <taxon>Metazoa</taxon>
        <taxon>Spiralia</taxon>
        <taxon>Lophotrochozoa</taxon>
        <taxon>Mollusca</taxon>
        <taxon>Gastropoda</taxon>
        <taxon>Heterobranchia</taxon>
        <taxon>Euthyneura</taxon>
        <taxon>Tectipleura</taxon>
        <taxon>Aplysiida</taxon>
        <taxon>Aplysioidea</taxon>
        <taxon>Aplysiidae</taxon>
        <taxon>Aplysia</taxon>
    </lineage>
</organism>
<comment type="catalytic activity">
    <reaction evidence="16">
        <text>(2E)-tetradecenoyl-CoA + NADPH + H(+) = tetradecanoyl-CoA + NADP(+)</text>
        <dbReference type="Rhea" id="RHEA:44968"/>
        <dbReference type="ChEBI" id="CHEBI:15378"/>
        <dbReference type="ChEBI" id="CHEBI:57385"/>
        <dbReference type="ChEBI" id="CHEBI:57783"/>
        <dbReference type="ChEBI" id="CHEBI:58349"/>
        <dbReference type="ChEBI" id="CHEBI:61405"/>
    </reaction>
    <physiologicalReaction direction="left-to-right" evidence="16">
        <dbReference type="Rhea" id="RHEA:44969"/>
    </physiologicalReaction>
</comment>
<evidence type="ECO:0000256" key="11">
    <source>
        <dbReference type="ARBA" id="ARBA00037124"/>
    </source>
</evidence>
<evidence type="ECO:0000256" key="7">
    <source>
        <dbReference type="ARBA" id="ARBA00023002"/>
    </source>
</evidence>
<evidence type="ECO:0000256" key="10">
    <source>
        <dbReference type="ARBA" id="ARBA00023160"/>
    </source>
</evidence>
<keyword evidence="21" id="KW-1185">Reference proteome</keyword>